<dbReference type="InterPro" id="IPR003779">
    <property type="entry name" value="CMD-like"/>
</dbReference>
<dbReference type="PANTHER" id="PTHR33930:SF2">
    <property type="entry name" value="BLR3452 PROTEIN"/>
    <property type="match status" value="1"/>
</dbReference>
<feature type="domain" description="Carboxymuconolactone decarboxylase-like" evidence="1">
    <location>
        <begin position="24"/>
        <end position="99"/>
    </location>
</feature>
<dbReference type="PATRIC" id="fig|1613.112.peg.1096"/>
<keyword evidence="2" id="KW-0575">Peroxidase</keyword>
<dbReference type="Proteomes" id="UP000185427">
    <property type="component" value="Chromosome"/>
</dbReference>
<name>A0A1D7ZXA6_LIMFE</name>
<dbReference type="Proteomes" id="UP000236514">
    <property type="component" value="Unassembled WGS sequence"/>
</dbReference>
<evidence type="ECO:0000313" key="5">
    <source>
        <dbReference type="Proteomes" id="UP000094714"/>
    </source>
</evidence>
<sequence>MTDYQEQLAECQANNKNLFASVGEAGKGFGALHAASVADGVLDTKTKELMSLSISVVERCEGCITQHTAACIKAGASREEFAEAVSVAIMMAGGPATVYGGKALVCFDQLSK</sequence>
<dbReference type="Gene3D" id="1.20.1290.10">
    <property type="entry name" value="AhpD-like"/>
    <property type="match status" value="1"/>
</dbReference>
<evidence type="ECO:0000313" key="3">
    <source>
        <dbReference type="EMBL" id="APU45726.1"/>
    </source>
</evidence>
<dbReference type="GO" id="GO:0051920">
    <property type="term" value="F:peroxiredoxin activity"/>
    <property type="evidence" value="ECO:0007669"/>
    <property type="project" value="InterPro"/>
</dbReference>
<dbReference type="EC" id="1.11.1.15" evidence="2"/>
<dbReference type="RefSeq" id="WP_003686653.1">
    <property type="nucleotide sequence ID" value="NZ_CAKMAZ010000048.1"/>
</dbReference>
<dbReference type="Proteomes" id="UP000094714">
    <property type="component" value="Chromosome"/>
</dbReference>
<dbReference type="SUPFAM" id="SSF69118">
    <property type="entry name" value="AhpD-like"/>
    <property type="match status" value="1"/>
</dbReference>
<dbReference type="AlphaFoldDB" id="A0A1D7ZXA6"/>
<reference evidence="4 7" key="3">
    <citation type="submission" date="2018-01" db="EMBL/GenBank/DDBJ databases">
        <title>Draft genome sequence of the feruloyl esterase-producing strain Lactobacillus fermentum CRL 1446, isolated from artisanal goat milk cheese.</title>
        <authorList>
            <person name="Abeijon Mukdsi M.C."/>
            <person name="Saavedra L."/>
            <person name="Gauffin Cano M.P."/>
            <person name="Hebert E.M."/>
            <person name="Medina R.B."/>
        </authorList>
    </citation>
    <scope>NUCLEOTIDE SEQUENCE [LARGE SCALE GENOMIC DNA]</scope>
    <source>
        <strain evidence="4 7">CRL 1446</strain>
    </source>
</reference>
<evidence type="ECO:0000313" key="7">
    <source>
        <dbReference type="Proteomes" id="UP000236514"/>
    </source>
</evidence>
<dbReference type="InterPro" id="IPR029032">
    <property type="entry name" value="AhpD-like"/>
</dbReference>
<dbReference type="EMBL" id="CP017151">
    <property type="protein sequence ID" value="AOR74498.1"/>
    <property type="molecule type" value="Genomic_DNA"/>
</dbReference>
<evidence type="ECO:0000313" key="2">
    <source>
        <dbReference type="EMBL" id="AOR74498.1"/>
    </source>
</evidence>
<organism evidence="2 5">
    <name type="scientific">Limosilactobacillus fermentum</name>
    <name type="common">Lactobacillus fermentum</name>
    <dbReference type="NCBI Taxonomy" id="1613"/>
    <lineage>
        <taxon>Bacteria</taxon>
        <taxon>Bacillati</taxon>
        <taxon>Bacillota</taxon>
        <taxon>Bacilli</taxon>
        <taxon>Lactobacillales</taxon>
        <taxon>Lactobacillaceae</taxon>
        <taxon>Limosilactobacillus</taxon>
    </lineage>
</organism>
<protein>
    <submittedName>
        <fullName evidence="2">Alkyl hydroperoxide reductase AhpD</fullName>
        <ecNumber evidence="2">1.11.1.15</ecNumber>
    </submittedName>
    <submittedName>
        <fullName evidence="3">Alkylhydroperoxidase</fullName>
    </submittedName>
    <submittedName>
        <fullName evidence="4">Carboxymuconolactone decarboxylase family protein</fullName>
    </submittedName>
</protein>
<dbReference type="InterPro" id="IPR004675">
    <property type="entry name" value="AhpD_core"/>
</dbReference>
<reference evidence="3 6" key="2">
    <citation type="submission" date="2016-12" db="EMBL/GenBank/DDBJ databases">
        <title>Complete Genome Sequence of Lactobacillus fermentum Strain SNUV175, a Probiotic for Treatment of Bacterial Vaginosis.</title>
        <authorList>
            <person name="Lee S."/>
            <person name="You H.J."/>
            <person name="Kwon B."/>
            <person name="Ko G."/>
        </authorList>
    </citation>
    <scope>NUCLEOTIDE SEQUENCE [LARGE SCALE GENOMIC DNA]</scope>
    <source>
        <strain evidence="3 6">SNUV175</strain>
    </source>
</reference>
<keyword evidence="2" id="KW-0560">Oxidoreductase</keyword>
<dbReference type="EMBL" id="CP019030">
    <property type="protein sequence ID" value="APU45726.1"/>
    <property type="molecule type" value="Genomic_DNA"/>
</dbReference>
<accession>A0A1D7ZXA6</accession>
<dbReference type="Pfam" id="PF02627">
    <property type="entry name" value="CMD"/>
    <property type="match status" value="1"/>
</dbReference>
<dbReference type="EMBL" id="POTQ01000006">
    <property type="protein sequence ID" value="PNV58173.1"/>
    <property type="molecule type" value="Genomic_DNA"/>
</dbReference>
<dbReference type="OrthoDB" id="9806086at2"/>
<gene>
    <name evidence="3" type="ORF">BUW47_04425</name>
    <name evidence="4" type="ORF">C1Y38_04515</name>
    <name evidence="2" type="ORF">LACFE_CDS1042</name>
</gene>
<evidence type="ECO:0000313" key="6">
    <source>
        <dbReference type="Proteomes" id="UP000185427"/>
    </source>
</evidence>
<reference evidence="2 5" key="1">
    <citation type="submission" date="2016-09" db="EMBL/GenBank/DDBJ databases">
        <title>Genome Sequence of the Lactobacillus fermentum strain NCC2970 (CNCM I-5068).</title>
        <authorList>
            <person name="Barretto C."/>
            <person name="Ngom-Bru C."/>
            <person name="Genevaz A."/>
            <person name="Fournier C."/>
            <person name="Moine D."/>
            <person name="Kassam M."/>
            <person name="Iltis A."/>
            <person name="Sagory-Zalkind P."/>
            <person name="Faucherand G."/>
            <person name="Descombes P."/>
            <person name="Duboux S."/>
        </authorList>
    </citation>
    <scope>NUCLEOTIDE SEQUENCE [LARGE SCALE GENOMIC DNA]</scope>
    <source>
        <strain evidence="2 5">NCC2970</strain>
    </source>
</reference>
<evidence type="ECO:0000259" key="1">
    <source>
        <dbReference type="Pfam" id="PF02627"/>
    </source>
</evidence>
<proteinExistence type="predicted"/>
<dbReference type="PANTHER" id="PTHR33930">
    <property type="entry name" value="ALKYL HYDROPEROXIDE REDUCTASE AHPD"/>
    <property type="match status" value="1"/>
</dbReference>
<dbReference type="NCBIfam" id="TIGR00778">
    <property type="entry name" value="ahpD_dom"/>
    <property type="match status" value="1"/>
</dbReference>
<evidence type="ECO:0000313" key="4">
    <source>
        <dbReference type="EMBL" id="PNV58173.1"/>
    </source>
</evidence>